<feature type="domain" description="Flavin reductase like" evidence="3">
    <location>
        <begin position="10"/>
        <end position="158"/>
    </location>
</feature>
<dbReference type="EMBL" id="CP019454">
    <property type="protein sequence ID" value="AUW94629.1"/>
    <property type="molecule type" value="Genomic_DNA"/>
</dbReference>
<keyword evidence="2" id="KW-0560">Oxidoreductase</keyword>
<evidence type="ECO:0000256" key="1">
    <source>
        <dbReference type="ARBA" id="ARBA00008898"/>
    </source>
</evidence>
<dbReference type="InterPro" id="IPR002563">
    <property type="entry name" value="Flavin_Rdtase-like_dom"/>
</dbReference>
<comment type="similarity">
    <text evidence="1">Belongs to the non-flavoprotein flavin reductase family.</text>
</comment>
<dbReference type="SMART" id="SM00903">
    <property type="entry name" value="Flavin_Reduct"/>
    <property type="match status" value="1"/>
</dbReference>
<sequence length="160" mass="17557">MDQEAKKRSLRMITYGLYILTAKDGDDVSAGTVNWVSQASFAPPLIMVGVKKDSHLHEIVEKTGHMALSILGSAQKDIAADFFRPTNVEGSQLNGHEFEFSPEYGLPLLTETPAWFEARVTDAVMRGDHTIFVAEVTGAGVRQPDAVPLVMRETGWFYGG</sequence>
<evidence type="ECO:0000313" key="5">
    <source>
        <dbReference type="Proteomes" id="UP000325292"/>
    </source>
</evidence>
<dbReference type="Gene3D" id="2.30.110.10">
    <property type="entry name" value="Electron Transport, Fmn-binding Protein, Chain A"/>
    <property type="match status" value="1"/>
</dbReference>
<dbReference type="PANTHER" id="PTHR30466">
    <property type="entry name" value="FLAVIN REDUCTASE"/>
    <property type="match status" value="1"/>
</dbReference>
<dbReference type="SUPFAM" id="SSF50475">
    <property type="entry name" value="FMN-binding split barrel"/>
    <property type="match status" value="1"/>
</dbReference>
<reference evidence="4 5" key="1">
    <citation type="journal article" date="2019" name="Sci. Rep.">
        <title>Sulfobacillus thermotolerans: new insights into resistance and metabolic capacities of acidophilic chemolithotrophs.</title>
        <authorList>
            <person name="Panyushkina A.E."/>
            <person name="Babenko V.V."/>
            <person name="Nikitina A.S."/>
            <person name="Selezneva O.V."/>
            <person name="Tsaplina I.A."/>
            <person name="Letarova M.A."/>
            <person name="Kostryukova E.S."/>
            <person name="Letarov A.V."/>
        </authorList>
    </citation>
    <scope>NUCLEOTIDE SEQUENCE [LARGE SCALE GENOMIC DNA]</scope>
    <source>
        <strain evidence="4 5">Kr1</strain>
    </source>
</reference>
<dbReference type="PANTHER" id="PTHR30466:SF11">
    <property type="entry name" value="FLAVIN-DEPENDENT MONOOXYGENASE, REDUCTASE SUBUNIT HSAB"/>
    <property type="match status" value="1"/>
</dbReference>
<dbReference type="Proteomes" id="UP000325292">
    <property type="component" value="Chromosome"/>
</dbReference>
<name>A0ABM6RT52_9FIRM</name>
<accession>A0ABM6RT52</accession>
<evidence type="ECO:0000256" key="2">
    <source>
        <dbReference type="ARBA" id="ARBA00023002"/>
    </source>
</evidence>
<organism evidence="4 5">
    <name type="scientific">Sulfobacillus thermotolerans</name>
    <dbReference type="NCBI Taxonomy" id="338644"/>
    <lineage>
        <taxon>Bacteria</taxon>
        <taxon>Bacillati</taxon>
        <taxon>Bacillota</taxon>
        <taxon>Clostridia</taxon>
        <taxon>Eubacteriales</taxon>
        <taxon>Clostridiales Family XVII. Incertae Sedis</taxon>
        <taxon>Sulfobacillus</taxon>
    </lineage>
</organism>
<dbReference type="Pfam" id="PF01613">
    <property type="entry name" value="Flavin_Reduct"/>
    <property type="match status" value="1"/>
</dbReference>
<keyword evidence="5" id="KW-1185">Reference proteome</keyword>
<evidence type="ECO:0000313" key="4">
    <source>
        <dbReference type="EMBL" id="AUW94629.1"/>
    </source>
</evidence>
<evidence type="ECO:0000259" key="3">
    <source>
        <dbReference type="SMART" id="SM00903"/>
    </source>
</evidence>
<proteinExistence type="inferred from homology"/>
<gene>
    <name evidence="4" type="ORF">BXT84_12310</name>
</gene>
<dbReference type="InterPro" id="IPR050268">
    <property type="entry name" value="NADH-dep_flavin_reductase"/>
</dbReference>
<protein>
    <submittedName>
        <fullName evidence="4">Flavin reductase</fullName>
    </submittedName>
</protein>
<dbReference type="InterPro" id="IPR012349">
    <property type="entry name" value="Split_barrel_FMN-bd"/>
</dbReference>